<dbReference type="GO" id="GO:0004222">
    <property type="term" value="F:metalloendopeptidase activity"/>
    <property type="evidence" value="ECO:0007669"/>
    <property type="project" value="UniProtKB-UniRule"/>
</dbReference>
<feature type="propeptide" id="PRO_5009731469" evidence="4">
    <location>
        <begin position="1"/>
        <end position="6"/>
    </location>
</feature>
<dbReference type="EMBL" id="FPIP01000003">
    <property type="protein sequence ID" value="SFW26738.1"/>
    <property type="molecule type" value="Genomic_DNA"/>
</dbReference>
<dbReference type="SUPFAM" id="SSF53163">
    <property type="entry name" value="HybD-like"/>
    <property type="match status" value="1"/>
</dbReference>
<evidence type="ECO:0000313" key="5">
    <source>
        <dbReference type="EMBL" id="SFW26738.1"/>
    </source>
</evidence>
<dbReference type="AlphaFoldDB" id="A0A1K1MU68"/>
<dbReference type="EC" id="3.4.24.78" evidence="4"/>
<dbReference type="RefSeq" id="WP_072299736.1">
    <property type="nucleotide sequence ID" value="NZ_CAMIZA010000043.1"/>
</dbReference>
<dbReference type="Proteomes" id="UP000183461">
    <property type="component" value="Unassembled WGS sequence"/>
</dbReference>
<dbReference type="GO" id="GO:0009847">
    <property type="term" value="P:spore germination"/>
    <property type="evidence" value="ECO:0007669"/>
    <property type="project" value="UniProtKB-UniRule"/>
</dbReference>
<proteinExistence type="inferred from homology"/>
<keyword evidence="2 4" id="KW-0378">Hydrolase</keyword>
<dbReference type="Gene3D" id="3.40.50.1450">
    <property type="entry name" value="HybD-like"/>
    <property type="match status" value="1"/>
</dbReference>
<sequence>MEIRTDLALESFSADSLPENVHIYTRGEAFDITEIIIDDDSCLDAIGKGRGRYITLEGSSLSRFSDNYQLMAQELSQELAALLPEGEVLVVGLGNNDITPDAIGPQTAAKVLATRHLRGELDSGEEHFLTSLRPVSAFAGGVMGQTGIETAEIVRAISAELRPAAIIAIDALACTDISRLGTTIQLTDTGISPGSGVSNRRQELSEKLFHIPVIAVGVPTVVDMHTIVRSLTGKSINGELPNMMVTPRDIDRLTERASQLLAFGINLALQPTLSFEDVRGLF</sequence>
<dbReference type="InterPro" id="IPR005080">
    <property type="entry name" value="Peptidase_A25"/>
</dbReference>
<comment type="subunit">
    <text evidence="4">Homotetramer.</text>
</comment>
<dbReference type="HAMAP" id="MF_00626">
    <property type="entry name" value="Germination_prot"/>
    <property type="match status" value="1"/>
</dbReference>
<gene>
    <name evidence="4" type="primary">gpr</name>
    <name evidence="5" type="ORF">SAMN02910280_1384</name>
</gene>
<protein>
    <recommendedName>
        <fullName evidence="4">Germination protease</fullName>
        <ecNumber evidence="4">3.4.24.78</ecNumber>
    </recommendedName>
    <alternativeName>
        <fullName evidence="4">GPR endopeptidase</fullName>
    </alternativeName>
    <alternativeName>
        <fullName evidence="4">Germination proteinase</fullName>
    </alternativeName>
    <alternativeName>
        <fullName evidence="4">Spore protease</fullName>
    </alternativeName>
</protein>
<dbReference type="NCBIfam" id="TIGR01441">
    <property type="entry name" value="GPR"/>
    <property type="match status" value="1"/>
</dbReference>
<accession>A0A1K1MU68</accession>
<evidence type="ECO:0000313" key="6">
    <source>
        <dbReference type="Proteomes" id="UP000183461"/>
    </source>
</evidence>
<evidence type="ECO:0000256" key="4">
    <source>
        <dbReference type="HAMAP-Rule" id="MF_00626"/>
    </source>
</evidence>
<dbReference type="InterPro" id="IPR023430">
    <property type="entry name" value="Pept_HybD-like_dom_sf"/>
</dbReference>
<comment type="PTM">
    <text evidence="4">Autoproteolytically processed. The inactive tetrameric zymogen termed p46 autoprocesses to a smaller form termed p41, which is active only during spore germination.</text>
</comment>
<name>A0A1K1MU68_RUMFL</name>
<dbReference type="Pfam" id="PF03418">
    <property type="entry name" value="Peptidase_A25"/>
    <property type="match status" value="1"/>
</dbReference>
<keyword evidence="3 4" id="KW-0865">Zymogen</keyword>
<comment type="catalytic activity">
    <reaction evidence="4">
        <text>Endopeptidase action with P4 Glu or Asp, P1 preferably Glu &gt; Asp, P1' hydrophobic and P2' Ala.</text>
        <dbReference type="EC" id="3.4.24.78"/>
    </reaction>
</comment>
<dbReference type="GO" id="GO:0006508">
    <property type="term" value="P:proteolysis"/>
    <property type="evidence" value="ECO:0007669"/>
    <property type="project" value="UniProtKB-UniRule"/>
</dbReference>
<organism evidence="5 6">
    <name type="scientific">Ruminococcus flavefaciens</name>
    <dbReference type="NCBI Taxonomy" id="1265"/>
    <lineage>
        <taxon>Bacteria</taxon>
        <taxon>Bacillati</taxon>
        <taxon>Bacillota</taxon>
        <taxon>Clostridia</taxon>
        <taxon>Eubacteriales</taxon>
        <taxon>Oscillospiraceae</taxon>
        <taxon>Ruminococcus</taxon>
    </lineage>
</organism>
<evidence type="ECO:0000256" key="1">
    <source>
        <dbReference type="ARBA" id="ARBA00022670"/>
    </source>
</evidence>
<evidence type="ECO:0000256" key="2">
    <source>
        <dbReference type="ARBA" id="ARBA00022801"/>
    </source>
</evidence>
<comment type="similarity">
    <text evidence="4">Belongs to the peptidase A25 family.</text>
</comment>
<keyword evidence="1 4" id="KW-0645">Protease</keyword>
<comment type="function">
    <text evidence="4">Initiates the rapid degradation of small, acid-soluble proteins during spore germination.</text>
</comment>
<feature type="chain" id="PRO_5023477378" description="Germination protease" evidence="4">
    <location>
        <begin position="7"/>
        <end position="282"/>
    </location>
</feature>
<reference evidence="5 6" key="1">
    <citation type="submission" date="2016-11" db="EMBL/GenBank/DDBJ databases">
        <authorList>
            <person name="Jaros S."/>
            <person name="Januszkiewicz K."/>
            <person name="Wedrychowicz H."/>
        </authorList>
    </citation>
    <scope>NUCLEOTIDE SEQUENCE [LARGE SCALE GENOMIC DNA]</scope>
    <source>
        <strain evidence="5 6">YL228</strain>
    </source>
</reference>
<evidence type="ECO:0000256" key="3">
    <source>
        <dbReference type="ARBA" id="ARBA00023145"/>
    </source>
</evidence>